<name>A0A4Q0NVI9_9FLAO</name>
<comment type="caution">
    <text evidence="1">The sequence shown here is derived from an EMBL/GenBank/DDBJ whole genome shotgun (WGS) entry which is preliminary data.</text>
</comment>
<organism evidence="1 2">
    <name type="scientific">Leeuwenhoekiella aestuarii</name>
    <dbReference type="NCBI Taxonomy" id="2249426"/>
    <lineage>
        <taxon>Bacteria</taxon>
        <taxon>Pseudomonadati</taxon>
        <taxon>Bacteroidota</taxon>
        <taxon>Flavobacteriia</taxon>
        <taxon>Flavobacteriales</taxon>
        <taxon>Flavobacteriaceae</taxon>
        <taxon>Leeuwenhoekiella</taxon>
    </lineage>
</organism>
<accession>A0A4Q0NVI9</accession>
<protein>
    <submittedName>
        <fullName evidence="1">Uncharacterized protein</fullName>
    </submittedName>
</protein>
<dbReference type="AlphaFoldDB" id="A0A4Q0NVI9"/>
<reference evidence="1 2" key="1">
    <citation type="submission" date="2018-07" db="EMBL/GenBank/DDBJ databases">
        <title>Leeuwenhoekiella genomics.</title>
        <authorList>
            <person name="Tahon G."/>
            <person name="Willems A."/>
        </authorList>
    </citation>
    <scope>NUCLEOTIDE SEQUENCE [LARGE SCALE GENOMIC DNA]</scope>
    <source>
        <strain evidence="1 2">R-50232</strain>
    </source>
</reference>
<dbReference type="Proteomes" id="UP000289821">
    <property type="component" value="Unassembled WGS sequence"/>
</dbReference>
<gene>
    <name evidence="1" type="ORF">DSM04_103447</name>
</gene>
<evidence type="ECO:0000313" key="2">
    <source>
        <dbReference type="Proteomes" id="UP000289821"/>
    </source>
</evidence>
<proteinExistence type="predicted"/>
<dbReference type="EMBL" id="QOVI01000003">
    <property type="protein sequence ID" value="RXG15558.1"/>
    <property type="molecule type" value="Genomic_DNA"/>
</dbReference>
<evidence type="ECO:0000313" key="1">
    <source>
        <dbReference type="EMBL" id="RXG15558.1"/>
    </source>
</evidence>
<keyword evidence="2" id="KW-1185">Reference proteome</keyword>
<sequence>MGFIVKKIYFFQYLLINKQITISVNLFDYNAISNR</sequence>